<feature type="non-terminal residue" evidence="1">
    <location>
        <position position="1"/>
    </location>
</feature>
<gene>
    <name evidence="1" type="ORF">THAOC_14467</name>
</gene>
<protein>
    <submittedName>
        <fullName evidence="1">Uncharacterized protein</fullName>
    </submittedName>
</protein>
<proteinExistence type="predicted"/>
<accession>K0SUT0</accession>
<evidence type="ECO:0000313" key="2">
    <source>
        <dbReference type="Proteomes" id="UP000266841"/>
    </source>
</evidence>
<organism evidence="1 2">
    <name type="scientific">Thalassiosira oceanica</name>
    <name type="common">Marine diatom</name>
    <dbReference type="NCBI Taxonomy" id="159749"/>
    <lineage>
        <taxon>Eukaryota</taxon>
        <taxon>Sar</taxon>
        <taxon>Stramenopiles</taxon>
        <taxon>Ochrophyta</taxon>
        <taxon>Bacillariophyta</taxon>
        <taxon>Coscinodiscophyceae</taxon>
        <taxon>Thalassiosirophycidae</taxon>
        <taxon>Thalassiosirales</taxon>
        <taxon>Thalassiosiraceae</taxon>
        <taxon>Thalassiosira</taxon>
    </lineage>
</organism>
<dbReference type="EMBL" id="AGNL01016896">
    <property type="protein sequence ID" value="EJK64766.1"/>
    <property type="molecule type" value="Genomic_DNA"/>
</dbReference>
<keyword evidence="2" id="KW-1185">Reference proteome</keyword>
<name>K0SUT0_THAOC</name>
<evidence type="ECO:0000313" key="1">
    <source>
        <dbReference type="EMBL" id="EJK64766.1"/>
    </source>
</evidence>
<sequence>HASVVRGDDGVYPARPSALYTPTGYGSIGSVRGLRRPQTTIDASSVVDLSAPMCSRPSHEQFFRSRVSLSRAADVAGN</sequence>
<comment type="caution">
    <text evidence="1">The sequence shown here is derived from an EMBL/GenBank/DDBJ whole genome shotgun (WGS) entry which is preliminary data.</text>
</comment>
<reference evidence="1 2" key="1">
    <citation type="journal article" date="2012" name="Genome Biol.">
        <title>Genome and low-iron response of an oceanic diatom adapted to chronic iron limitation.</title>
        <authorList>
            <person name="Lommer M."/>
            <person name="Specht M."/>
            <person name="Roy A.S."/>
            <person name="Kraemer L."/>
            <person name="Andreson R."/>
            <person name="Gutowska M.A."/>
            <person name="Wolf J."/>
            <person name="Bergner S.V."/>
            <person name="Schilhabel M.B."/>
            <person name="Klostermeier U.C."/>
            <person name="Beiko R.G."/>
            <person name="Rosenstiel P."/>
            <person name="Hippler M."/>
            <person name="Laroche J."/>
        </authorList>
    </citation>
    <scope>NUCLEOTIDE SEQUENCE [LARGE SCALE GENOMIC DNA]</scope>
    <source>
        <strain evidence="1 2">CCMP1005</strain>
    </source>
</reference>
<dbReference type="Proteomes" id="UP000266841">
    <property type="component" value="Unassembled WGS sequence"/>
</dbReference>
<dbReference type="AlphaFoldDB" id="K0SUT0"/>